<evidence type="ECO:0000313" key="2">
    <source>
        <dbReference type="EMBL" id="DAD85792.1"/>
    </source>
</evidence>
<feature type="region of interest" description="Disordered" evidence="1">
    <location>
        <begin position="27"/>
        <end position="48"/>
    </location>
</feature>
<feature type="compositionally biased region" description="Basic and acidic residues" evidence="1">
    <location>
        <begin position="62"/>
        <end position="82"/>
    </location>
</feature>
<accession>A0A8S5MUH8</accession>
<name>A0A8S5MUH8_9CAUD</name>
<evidence type="ECO:0000256" key="1">
    <source>
        <dbReference type="SAM" id="MobiDB-lite"/>
    </source>
</evidence>
<sequence>MENNELRHYGIKGMKWGVRRFQNEDGSYTAAGKRRAKQQKAESMSDEELAARVKRLNMEKTYKKLSKESEPKSTLEKSKDVVDSASSLANRLKEADRKAASSKPKPRMDLSNMSDKEMRDRINRELLERQYNDLFAQPDSVSKGRQYVSQIIDSVGTGLAIGGSALSIALAVQKLKKG</sequence>
<dbReference type="InterPro" id="IPR055635">
    <property type="entry name" value="DUF7211"/>
</dbReference>
<protein>
    <submittedName>
        <fullName evidence="2">Uncharacterized protein</fullName>
    </submittedName>
</protein>
<organism evidence="2">
    <name type="scientific">Siphoviridae sp. ctb1k4</name>
    <dbReference type="NCBI Taxonomy" id="2826391"/>
    <lineage>
        <taxon>Viruses</taxon>
        <taxon>Duplodnaviria</taxon>
        <taxon>Heunggongvirae</taxon>
        <taxon>Uroviricota</taxon>
        <taxon>Caudoviricetes</taxon>
    </lineage>
</organism>
<proteinExistence type="predicted"/>
<feature type="region of interest" description="Disordered" evidence="1">
    <location>
        <begin position="62"/>
        <end position="116"/>
    </location>
</feature>
<dbReference type="Pfam" id="PF23847">
    <property type="entry name" value="DUF7211"/>
    <property type="match status" value="1"/>
</dbReference>
<reference evidence="2" key="1">
    <citation type="journal article" date="2021" name="Proc. Natl. Acad. Sci. U.S.A.">
        <title>A Catalog of Tens of Thousands of Viruses from Human Metagenomes Reveals Hidden Associations with Chronic Diseases.</title>
        <authorList>
            <person name="Tisza M.J."/>
            <person name="Buck C.B."/>
        </authorList>
    </citation>
    <scope>NUCLEOTIDE SEQUENCE</scope>
    <source>
        <strain evidence="2">Ctb1k4</strain>
    </source>
</reference>
<dbReference type="EMBL" id="BK014987">
    <property type="protein sequence ID" value="DAD85792.1"/>
    <property type="molecule type" value="Genomic_DNA"/>
</dbReference>